<keyword evidence="1" id="KW-0732">Signal</keyword>
<proteinExistence type="predicted"/>
<keyword evidence="3" id="KW-1185">Reference proteome</keyword>
<gene>
    <name evidence="2" type="ORF">CUC53_17095</name>
</gene>
<protein>
    <submittedName>
        <fullName evidence="2">DNA repair protein</fullName>
    </submittedName>
</protein>
<dbReference type="InterPro" id="IPR021242">
    <property type="entry name" value="DUF2799"/>
</dbReference>
<reference evidence="2 3" key="1">
    <citation type="submission" date="2017-11" db="EMBL/GenBank/DDBJ databases">
        <title>Draft genome sequence of environmental isolate Aeromonas cavernicola sp. nov. MDC 2508.</title>
        <authorList>
            <person name="Colston S.M."/>
            <person name="Navarro A."/>
            <person name="Martinez-Murcia A.J."/>
            <person name="Graf J."/>
        </authorList>
    </citation>
    <scope>NUCLEOTIDE SEQUENCE [LARGE SCALE GENOMIC DNA]</scope>
    <source>
        <strain evidence="2 3">MDC 2508</strain>
    </source>
</reference>
<evidence type="ECO:0000256" key="1">
    <source>
        <dbReference type="SAM" id="SignalP"/>
    </source>
</evidence>
<dbReference type="AlphaFoldDB" id="A0A2H9U0P1"/>
<evidence type="ECO:0000313" key="3">
    <source>
        <dbReference type="Proteomes" id="UP000235861"/>
    </source>
</evidence>
<feature type="chain" id="PRO_5014181947" evidence="1">
    <location>
        <begin position="22"/>
        <end position="187"/>
    </location>
</feature>
<dbReference type="EMBL" id="PGGC01000193">
    <property type="protein sequence ID" value="PJG57612.1"/>
    <property type="molecule type" value="Genomic_DNA"/>
</dbReference>
<name>A0A2H9U0P1_9GAMM</name>
<dbReference type="OrthoDB" id="5917215at2"/>
<dbReference type="Proteomes" id="UP000235861">
    <property type="component" value="Unassembled WGS sequence"/>
</dbReference>
<accession>A0A2H9U0P1</accession>
<dbReference type="RefSeq" id="WP_100295237.1">
    <property type="nucleotide sequence ID" value="NZ_PGGC01000193.1"/>
</dbReference>
<comment type="caution">
    <text evidence="2">The sequence shown here is derived from an EMBL/GenBank/DDBJ whole genome shotgun (WGS) entry which is preliminary data.</text>
</comment>
<feature type="signal peptide" evidence="1">
    <location>
        <begin position="1"/>
        <end position="21"/>
    </location>
</feature>
<dbReference type="PROSITE" id="PS51257">
    <property type="entry name" value="PROKAR_LIPOPROTEIN"/>
    <property type="match status" value="1"/>
</dbReference>
<organism evidence="2 3">
    <name type="scientific">Aeromonas cavernicola</name>
    <dbReference type="NCBI Taxonomy" id="1006623"/>
    <lineage>
        <taxon>Bacteria</taxon>
        <taxon>Pseudomonadati</taxon>
        <taxon>Pseudomonadota</taxon>
        <taxon>Gammaproteobacteria</taxon>
        <taxon>Aeromonadales</taxon>
        <taxon>Aeromonadaceae</taxon>
        <taxon>Aeromonas</taxon>
    </lineage>
</organism>
<evidence type="ECO:0000313" key="2">
    <source>
        <dbReference type="EMBL" id="PJG57612.1"/>
    </source>
</evidence>
<dbReference type="Pfam" id="PF10973">
    <property type="entry name" value="DUF2799"/>
    <property type="match status" value="1"/>
</dbReference>
<sequence length="187" mass="21859">MVAKSLLLILPLILTGCSALSENECRTISWYNLGYQDGEQGKSEQAARAYVSACGDYGLPVDEAEWLRGYHKGLTLYCLPELAYSKGKAGQLYRGVCPNDASFLSHYQRGYQEYQLAARLREISDELIQTEHHIERLEQQIRSEPDEEQRRYYRAQRYRAIRYYESLRNDYEQLRFPPRVFQFSFGS</sequence>